<keyword evidence="2" id="KW-1185">Reference proteome</keyword>
<evidence type="ECO:0000313" key="1">
    <source>
        <dbReference type="Ensembl" id="ENSFHEP00000016014.1"/>
    </source>
</evidence>
<evidence type="ECO:0000313" key="2">
    <source>
        <dbReference type="Proteomes" id="UP000265000"/>
    </source>
</evidence>
<dbReference type="PANTHER" id="PTHR44464">
    <property type="entry name" value="WD REPEAT-CONTAINING PROTEIN 17"/>
    <property type="match status" value="1"/>
</dbReference>
<reference evidence="1" key="2">
    <citation type="submission" date="2025-09" db="UniProtKB">
        <authorList>
            <consortium name="Ensembl"/>
        </authorList>
    </citation>
    <scope>IDENTIFICATION</scope>
</reference>
<reference evidence="1" key="1">
    <citation type="submission" date="2025-08" db="UniProtKB">
        <authorList>
            <consortium name="Ensembl"/>
        </authorList>
    </citation>
    <scope>IDENTIFICATION</scope>
</reference>
<dbReference type="GeneTree" id="ENSGT00940000166667"/>
<sequence length="199" mass="21739">MAGLIRGNELELAACVGLVLGDAANQSTAYCLELLKGGIPVVLSRRALSADLLQMIPDNHVLLAKLCAFYPGSTAEINQLHHRCGLPPLDECKALAEEAAGEGDLFSAVKFLLLSPEPEEALQRGIDFVKEQLSGSDWTVDGVQPILDLMSYIRTDRLVLTRLTQARSELLILCGYVGALLAIRRNYRSIVPALYEYTR</sequence>
<accession>A0A3Q2PSG2</accession>
<dbReference type="PANTHER" id="PTHR44464:SF1">
    <property type="entry name" value="WD REPEAT-CONTAINING PROTEIN 17"/>
    <property type="match status" value="1"/>
</dbReference>
<dbReference type="Ensembl" id="ENSFHET00000024275.1">
    <property type="protein sequence ID" value="ENSFHEP00000016014.1"/>
    <property type="gene ID" value="ENSFHEG00000017674.1"/>
</dbReference>
<organism evidence="1 2">
    <name type="scientific">Fundulus heteroclitus</name>
    <name type="common">Killifish</name>
    <name type="synonym">Mummichog</name>
    <dbReference type="NCBI Taxonomy" id="8078"/>
    <lineage>
        <taxon>Eukaryota</taxon>
        <taxon>Metazoa</taxon>
        <taxon>Chordata</taxon>
        <taxon>Craniata</taxon>
        <taxon>Vertebrata</taxon>
        <taxon>Euteleostomi</taxon>
        <taxon>Actinopterygii</taxon>
        <taxon>Neopterygii</taxon>
        <taxon>Teleostei</taxon>
        <taxon>Neoteleostei</taxon>
        <taxon>Acanthomorphata</taxon>
        <taxon>Ovalentaria</taxon>
        <taxon>Atherinomorphae</taxon>
        <taxon>Cyprinodontiformes</taxon>
        <taxon>Fundulidae</taxon>
        <taxon>Fundulus</taxon>
    </lineage>
</organism>
<name>A0A3Q2PSG2_FUNHE</name>
<proteinExistence type="predicted"/>
<protein>
    <submittedName>
        <fullName evidence="1">Uncharacterized protein</fullName>
    </submittedName>
</protein>
<dbReference type="AlphaFoldDB" id="A0A3Q2PSG2"/>
<dbReference type="STRING" id="8078.ENSFHEP00000016014"/>
<dbReference type="Proteomes" id="UP000265000">
    <property type="component" value="Unplaced"/>
</dbReference>